<evidence type="ECO:0000313" key="3">
    <source>
        <dbReference type="Proteomes" id="UP001176429"/>
    </source>
</evidence>
<reference evidence="2" key="1">
    <citation type="submission" date="2023-07" db="EMBL/GenBank/DDBJ databases">
        <authorList>
            <person name="Kim M.K."/>
        </authorList>
    </citation>
    <scope>NUCLEOTIDE SEQUENCE</scope>
    <source>
        <strain evidence="2">ASUV-10-1</strain>
    </source>
</reference>
<feature type="compositionally biased region" description="Basic and acidic residues" evidence="1">
    <location>
        <begin position="65"/>
        <end position="78"/>
    </location>
</feature>
<feature type="region of interest" description="Disordered" evidence="1">
    <location>
        <begin position="1"/>
        <end position="78"/>
    </location>
</feature>
<evidence type="ECO:0000256" key="1">
    <source>
        <dbReference type="SAM" id="MobiDB-lite"/>
    </source>
</evidence>
<sequence length="78" mass="8530">MSLPNQNPASGDQKPKTNTSETHPDKRNLQGTSKADALPVSDLDPETEARLEQEALDAGLRHPNRSYDKPDIDKGAYS</sequence>
<keyword evidence="3" id="KW-1185">Reference proteome</keyword>
<accession>A0ABT9B8K4</accession>
<name>A0ABT9B8K4_9BACT</name>
<feature type="compositionally biased region" description="Polar residues" evidence="1">
    <location>
        <begin position="1"/>
        <end position="21"/>
    </location>
</feature>
<dbReference type="RefSeq" id="WP_305005908.1">
    <property type="nucleotide sequence ID" value="NZ_JAUQSY010000004.1"/>
</dbReference>
<dbReference type="EMBL" id="JAUQSY010000004">
    <property type="protein sequence ID" value="MDO7874594.1"/>
    <property type="molecule type" value="Genomic_DNA"/>
</dbReference>
<organism evidence="2 3">
    <name type="scientific">Hymenobacter aranciens</name>
    <dbReference type="NCBI Taxonomy" id="3063996"/>
    <lineage>
        <taxon>Bacteria</taxon>
        <taxon>Pseudomonadati</taxon>
        <taxon>Bacteroidota</taxon>
        <taxon>Cytophagia</taxon>
        <taxon>Cytophagales</taxon>
        <taxon>Hymenobacteraceae</taxon>
        <taxon>Hymenobacter</taxon>
    </lineage>
</organism>
<evidence type="ECO:0000313" key="2">
    <source>
        <dbReference type="EMBL" id="MDO7874594.1"/>
    </source>
</evidence>
<comment type="caution">
    <text evidence="2">The sequence shown here is derived from an EMBL/GenBank/DDBJ whole genome shotgun (WGS) entry which is preliminary data.</text>
</comment>
<gene>
    <name evidence="2" type="ORF">Q5H93_07610</name>
</gene>
<protein>
    <submittedName>
        <fullName evidence="2">Uncharacterized protein</fullName>
    </submittedName>
</protein>
<dbReference type="Proteomes" id="UP001176429">
    <property type="component" value="Unassembled WGS sequence"/>
</dbReference>
<proteinExistence type="predicted"/>